<dbReference type="InterPro" id="IPR056124">
    <property type="entry name" value="DUF7707"/>
</dbReference>
<feature type="chain" id="PRO_5013267889" description="DUF7707 domain-containing protein" evidence="1">
    <location>
        <begin position="19"/>
        <end position="204"/>
    </location>
</feature>
<dbReference type="GeneID" id="34609639"/>
<dbReference type="PANTHER" id="PTHR38118">
    <property type="entry name" value="ANCHORED CELL WALL PROTEIN 11-RELATED"/>
    <property type="match status" value="1"/>
</dbReference>
<dbReference type="PANTHER" id="PTHR38118:SF2">
    <property type="entry name" value="CDP-ALCOHOL PHOSPHATIDYLTRANSFERASE PROTEIN"/>
    <property type="match status" value="1"/>
</dbReference>
<proteinExistence type="predicted"/>
<name>A0A1L9SG67_9EURO</name>
<evidence type="ECO:0000313" key="4">
    <source>
        <dbReference type="Proteomes" id="UP000184188"/>
    </source>
</evidence>
<dbReference type="AlphaFoldDB" id="A0A1L9SG67"/>
<gene>
    <name evidence="3" type="ORF">ASPZODRAFT_133057</name>
</gene>
<sequence length="204" mass="20999">MMSWWLLLLAAVFGLVSGQTIDPDSVPIGTRDQWCNSQTSACPLLCLQIPGTKSTTQQNSCDPKTLVYSCVCSNGVSPNASQYSETIPYFECTESNNQCVDNCQGDSSCQSACRQDNPCGAQNPTRVNVTTTKGGKTATATDGSSGTGSAATDVVYTGIGTGAVTVTSDAKAGLAVRGVSFEAGHLYGLVAVVSGFLAGMAVLL</sequence>
<dbReference type="EMBL" id="KV878343">
    <property type="protein sequence ID" value="OJJ46077.1"/>
    <property type="molecule type" value="Genomic_DNA"/>
</dbReference>
<evidence type="ECO:0000313" key="3">
    <source>
        <dbReference type="EMBL" id="OJJ46077.1"/>
    </source>
</evidence>
<dbReference type="Pfam" id="PF24808">
    <property type="entry name" value="DUF7707"/>
    <property type="match status" value="1"/>
</dbReference>
<accession>A0A1L9SG67</accession>
<keyword evidence="4" id="KW-1185">Reference proteome</keyword>
<protein>
    <recommendedName>
        <fullName evidence="2">DUF7707 domain-containing protein</fullName>
    </recommendedName>
</protein>
<dbReference type="Proteomes" id="UP000184188">
    <property type="component" value="Unassembled WGS sequence"/>
</dbReference>
<dbReference type="VEuPathDB" id="FungiDB:ASPZODRAFT_133057"/>
<dbReference type="OrthoDB" id="2439692at2759"/>
<keyword evidence="1" id="KW-0732">Signal</keyword>
<dbReference type="STRING" id="1073090.A0A1L9SG67"/>
<feature type="signal peptide" evidence="1">
    <location>
        <begin position="1"/>
        <end position="18"/>
    </location>
</feature>
<feature type="domain" description="DUF7707" evidence="2">
    <location>
        <begin position="20"/>
        <end position="124"/>
    </location>
</feature>
<organism evidence="3 4">
    <name type="scientific">Penicilliopsis zonata CBS 506.65</name>
    <dbReference type="NCBI Taxonomy" id="1073090"/>
    <lineage>
        <taxon>Eukaryota</taxon>
        <taxon>Fungi</taxon>
        <taxon>Dikarya</taxon>
        <taxon>Ascomycota</taxon>
        <taxon>Pezizomycotina</taxon>
        <taxon>Eurotiomycetes</taxon>
        <taxon>Eurotiomycetidae</taxon>
        <taxon>Eurotiales</taxon>
        <taxon>Aspergillaceae</taxon>
        <taxon>Penicilliopsis</taxon>
    </lineage>
</organism>
<evidence type="ECO:0000256" key="1">
    <source>
        <dbReference type="SAM" id="SignalP"/>
    </source>
</evidence>
<evidence type="ECO:0000259" key="2">
    <source>
        <dbReference type="Pfam" id="PF24808"/>
    </source>
</evidence>
<dbReference type="RefSeq" id="XP_022580587.1">
    <property type="nucleotide sequence ID" value="XM_022723174.1"/>
</dbReference>
<reference evidence="4" key="1">
    <citation type="journal article" date="2017" name="Genome Biol.">
        <title>Comparative genomics reveals high biological diversity and specific adaptations in the industrially and medically important fungal genus Aspergillus.</title>
        <authorList>
            <person name="de Vries R.P."/>
            <person name="Riley R."/>
            <person name="Wiebenga A."/>
            <person name="Aguilar-Osorio G."/>
            <person name="Amillis S."/>
            <person name="Uchima C.A."/>
            <person name="Anderluh G."/>
            <person name="Asadollahi M."/>
            <person name="Askin M."/>
            <person name="Barry K."/>
            <person name="Battaglia E."/>
            <person name="Bayram O."/>
            <person name="Benocci T."/>
            <person name="Braus-Stromeyer S.A."/>
            <person name="Caldana C."/>
            <person name="Canovas D."/>
            <person name="Cerqueira G.C."/>
            <person name="Chen F."/>
            <person name="Chen W."/>
            <person name="Choi C."/>
            <person name="Clum A."/>
            <person name="Dos Santos R.A."/>
            <person name="Damasio A.R."/>
            <person name="Diallinas G."/>
            <person name="Emri T."/>
            <person name="Fekete E."/>
            <person name="Flipphi M."/>
            <person name="Freyberg S."/>
            <person name="Gallo A."/>
            <person name="Gournas C."/>
            <person name="Habgood R."/>
            <person name="Hainaut M."/>
            <person name="Harispe M.L."/>
            <person name="Henrissat B."/>
            <person name="Hilden K.S."/>
            <person name="Hope R."/>
            <person name="Hossain A."/>
            <person name="Karabika E."/>
            <person name="Karaffa L."/>
            <person name="Karanyi Z."/>
            <person name="Krasevec N."/>
            <person name="Kuo A."/>
            <person name="Kusch H."/>
            <person name="LaButti K."/>
            <person name="Lagendijk E.L."/>
            <person name="Lapidus A."/>
            <person name="Levasseur A."/>
            <person name="Lindquist E."/>
            <person name="Lipzen A."/>
            <person name="Logrieco A.F."/>
            <person name="MacCabe A."/>
            <person name="Maekelae M.R."/>
            <person name="Malavazi I."/>
            <person name="Melin P."/>
            <person name="Meyer V."/>
            <person name="Mielnichuk N."/>
            <person name="Miskei M."/>
            <person name="Molnar A.P."/>
            <person name="Mule G."/>
            <person name="Ngan C.Y."/>
            <person name="Orejas M."/>
            <person name="Orosz E."/>
            <person name="Ouedraogo J.P."/>
            <person name="Overkamp K.M."/>
            <person name="Park H.-S."/>
            <person name="Perrone G."/>
            <person name="Piumi F."/>
            <person name="Punt P.J."/>
            <person name="Ram A.F."/>
            <person name="Ramon A."/>
            <person name="Rauscher S."/>
            <person name="Record E."/>
            <person name="Riano-Pachon D.M."/>
            <person name="Robert V."/>
            <person name="Roehrig J."/>
            <person name="Ruller R."/>
            <person name="Salamov A."/>
            <person name="Salih N.S."/>
            <person name="Samson R.A."/>
            <person name="Sandor E."/>
            <person name="Sanguinetti M."/>
            <person name="Schuetze T."/>
            <person name="Sepcic K."/>
            <person name="Shelest E."/>
            <person name="Sherlock G."/>
            <person name="Sophianopoulou V."/>
            <person name="Squina F.M."/>
            <person name="Sun H."/>
            <person name="Susca A."/>
            <person name="Todd R.B."/>
            <person name="Tsang A."/>
            <person name="Unkles S.E."/>
            <person name="van de Wiele N."/>
            <person name="van Rossen-Uffink D."/>
            <person name="Oliveira J.V."/>
            <person name="Vesth T.C."/>
            <person name="Visser J."/>
            <person name="Yu J.-H."/>
            <person name="Zhou M."/>
            <person name="Andersen M.R."/>
            <person name="Archer D.B."/>
            <person name="Baker S.E."/>
            <person name="Benoit I."/>
            <person name="Brakhage A.A."/>
            <person name="Braus G.H."/>
            <person name="Fischer R."/>
            <person name="Frisvad J.C."/>
            <person name="Goldman G.H."/>
            <person name="Houbraken J."/>
            <person name="Oakley B."/>
            <person name="Pocsi I."/>
            <person name="Scazzocchio C."/>
            <person name="Seiboth B."/>
            <person name="vanKuyk P.A."/>
            <person name="Wortman J."/>
            <person name="Dyer P.S."/>
            <person name="Grigoriev I.V."/>
        </authorList>
    </citation>
    <scope>NUCLEOTIDE SEQUENCE [LARGE SCALE GENOMIC DNA]</scope>
    <source>
        <strain evidence="4">CBS 506.65</strain>
    </source>
</reference>